<dbReference type="OrthoDB" id="9626824at2759"/>
<dbReference type="InterPro" id="IPR011935">
    <property type="entry name" value="CHP02231"/>
</dbReference>
<protein>
    <submittedName>
        <fullName evidence="2">Uncharacterized protein</fullName>
    </submittedName>
</protein>
<feature type="region of interest" description="Disordered" evidence="1">
    <location>
        <begin position="358"/>
        <end position="383"/>
    </location>
</feature>
<evidence type="ECO:0000256" key="1">
    <source>
        <dbReference type="SAM" id="MobiDB-lite"/>
    </source>
</evidence>
<dbReference type="AlphaFoldDB" id="A0A8J1XIX6"/>
<keyword evidence="3" id="KW-1185">Reference proteome</keyword>
<comment type="caution">
    <text evidence="2">The sequence shown here is derived from an EMBL/GenBank/DDBJ whole genome shotgun (WGS) entry which is preliminary data.</text>
</comment>
<dbReference type="EMBL" id="CAIIXF020000011">
    <property type="protein sequence ID" value="CAH1799373.1"/>
    <property type="molecule type" value="Genomic_DNA"/>
</dbReference>
<sequence>MAEVVDSTEITLTGSTTDFSFSDTPPDTPPVPPDPHEPAVKRTDDAPIAEDEDTATLALLDPNVFLAPECQVDHVVVYLDRAEVCRSLKAKLNRGENEITIGQLSSSIDKDSIRVEGRGAATILEVTYQTKYIRPEENAANQQTKLIEADLKALEKEKSVLLAWQKRVQKQRSVLDGFADNLTKVQEIKDKDGKVTPMCGAMDATVLDGMTGFFTMYDSQATKLDSTLHEIDQKLEDVTQGIKQKQDTLANMDAEKDDFLSRELSVLIGCEADTEVTLLVSYIVTKAKWTPKYDIRVFSNDNQMKIMYYALIQQASGEDWEDAKISLSTAMPSVGGQVPELGTHRLYFKPKPQQMLLRRNKSLSRSKSKRGKRPKSMFGRAPSLEGSEDEIFRDDMALESSAAMSPRRRSSMESFELNTAEVKDGITSTTFDIARLHSIPCDNATHKVSVAIIDLTPLFEYECVPKMAAHAYLKARVRNTSSYALLAGPTNIFLDNNFIAKADLKAVSPSEDFTCSLGVDPGIRVQYKPLHKFREQSGIITKTISMTYKQVIEVKNTHSKNIKIIIMDQLPCSTEEKIKVILQEPVIKHPEKYDKNKSTRLNRMNNVEWDIDIPGGETKELTLKYVIEHPVLEDVEHNISRISDY</sequence>
<feature type="region of interest" description="Disordered" evidence="1">
    <location>
        <begin position="1"/>
        <end position="42"/>
    </location>
</feature>
<proteinExistence type="predicted"/>
<name>A0A8J1XIX6_OWEFU</name>
<accession>A0A8J1XIX6</accession>
<organism evidence="2 3">
    <name type="scientific">Owenia fusiformis</name>
    <name type="common">Polychaete worm</name>
    <dbReference type="NCBI Taxonomy" id="6347"/>
    <lineage>
        <taxon>Eukaryota</taxon>
        <taxon>Metazoa</taxon>
        <taxon>Spiralia</taxon>
        <taxon>Lophotrochozoa</taxon>
        <taxon>Annelida</taxon>
        <taxon>Polychaeta</taxon>
        <taxon>Sedentaria</taxon>
        <taxon>Canalipalpata</taxon>
        <taxon>Sabellida</taxon>
        <taxon>Oweniida</taxon>
        <taxon>Oweniidae</taxon>
        <taxon>Owenia</taxon>
    </lineage>
</organism>
<dbReference type="Pfam" id="PF13598">
    <property type="entry name" value="DUF4139"/>
    <property type="match status" value="1"/>
</dbReference>
<dbReference type="PANTHER" id="PTHR31005:SF8">
    <property type="entry name" value="DUF4139 DOMAIN-CONTAINING PROTEIN"/>
    <property type="match status" value="1"/>
</dbReference>
<gene>
    <name evidence="2" type="ORF">OFUS_LOCUS23389</name>
</gene>
<dbReference type="Pfam" id="PF13600">
    <property type="entry name" value="DUF4140"/>
    <property type="match status" value="1"/>
</dbReference>
<evidence type="ECO:0000313" key="2">
    <source>
        <dbReference type="EMBL" id="CAH1799373.1"/>
    </source>
</evidence>
<dbReference type="NCBIfam" id="TIGR02231">
    <property type="entry name" value="mucoidy inhibitor MuiA family protein"/>
    <property type="match status" value="1"/>
</dbReference>
<dbReference type="InterPro" id="IPR025554">
    <property type="entry name" value="DUF4140"/>
</dbReference>
<feature type="compositionally biased region" description="Basic residues" evidence="1">
    <location>
        <begin position="358"/>
        <end position="375"/>
    </location>
</feature>
<evidence type="ECO:0000313" key="3">
    <source>
        <dbReference type="Proteomes" id="UP000749559"/>
    </source>
</evidence>
<dbReference type="InterPro" id="IPR037291">
    <property type="entry name" value="DUF4139"/>
</dbReference>
<feature type="compositionally biased region" description="Low complexity" evidence="1">
    <location>
        <begin position="15"/>
        <end position="25"/>
    </location>
</feature>
<dbReference type="PANTHER" id="PTHR31005">
    <property type="entry name" value="DUF4139 DOMAIN-CONTAINING PROTEIN"/>
    <property type="match status" value="1"/>
</dbReference>
<reference evidence="2" key="1">
    <citation type="submission" date="2022-03" db="EMBL/GenBank/DDBJ databases">
        <authorList>
            <person name="Martin C."/>
        </authorList>
    </citation>
    <scope>NUCLEOTIDE SEQUENCE</scope>
</reference>
<dbReference type="Proteomes" id="UP000749559">
    <property type="component" value="Unassembled WGS sequence"/>
</dbReference>